<dbReference type="Gene3D" id="2.30.30.40">
    <property type="entry name" value="SH3 Domains"/>
    <property type="match status" value="1"/>
</dbReference>
<feature type="region of interest" description="Disordered" evidence="4">
    <location>
        <begin position="282"/>
        <end position="328"/>
    </location>
</feature>
<dbReference type="Gene3D" id="3.30.1520.10">
    <property type="entry name" value="Phox-like domain"/>
    <property type="match status" value="1"/>
</dbReference>
<feature type="compositionally biased region" description="Pro residues" evidence="4">
    <location>
        <begin position="295"/>
        <end position="307"/>
    </location>
</feature>
<dbReference type="CDD" id="cd00174">
    <property type="entry name" value="SH3"/>
    <property type="match status" value="1"/>
</dbReference>
<dbReference type="KEGG" id="clus:A9F13_01g06237"/>
<feature type="compositionally biased region" description="Polar residues" evidence="4">
    <location>
        <begin position="402"/>
        <end position="426"/>
    </location>
</feature>
<organism evidence="7 8">
    <name type="scientific">Clavispora lusitaniae</name>
    <name type="common">Candida lusitaniae</name>
    <dbReference type="NCBI Taxonomy" id="36911"/>
    <lineage>
        <taxon>Eukaryota</taxon>
        <taxon>Fungi</taxon>
        <taxon>Dikarya</taxon>
        <taxon>Ascomycota</taxon>
        <taxon>Saccharomycotina</taxon>
        <taxon>Pichiomycetes</taxon>
        <taxon>Metschnikowiaceae</taxon>
        <taxon>Clavispora</taxon>
    </lineage>
</organism>
<dbReference type="Proteomes" id="UP000195602">
    <property type="component" value="Unassembled WGS sequence"/>
</dbReference>
<dbReference type="GO" id="GO:0035091">
    <property type="term" value="F:phosphatidylinositol binding"/>
    <property type="evidence" value="ECO:0007669"/>
    <property type="project" value="InterPro"/>
</dbReference>
<evidence type="ECO:0000256" key="3">
    <source>
        <dbReference type="PROSITE-ProRule" id="PRU00192"/>
    </source>
</evidence>
<dbReference type="CDD" id="cd06890">
    <property type="entry name" value="PX_Bem1p"/>
    <property type="match status" value="1"/>
</dbReference>
<keyword evidence="2" id="KW-0677">Repeat</keyword>
<sequence>MSSQTTKVFQTGIKDLKISLPSKAQTYTELRCNVILVAKYDFEAESKHELSVKKGVVVKLLNRMKNGWVLVQLLDEVKPPGLVPSSYVDIAVNDPRHPITLQWLRSMDETAGGKSKTFMDVEVRTLLENNTPVTFNNKPYPLSASVAHYLTFEDRFWYRVDVDYSTGEHGYLCRYYQDFYDLHVHLLENFTSVDIGESEESVKLPKLPEPVPSSSCSSEDAEVFSRRCKQLSSYMNDLISNKHYQTCFALVEWLEADYKGLPGIVTPQSINDSTEAINQKILPGSVTLASKTKPPATPRSDPTPKPSPAEQSEYGIPSAPSGPQRTRTQSKNIYNHYRQILNYSPDAASLQRSSTTKEVTRNGSINVGKRNVSGGLSRARTVQVATTATNAPSTPKVGGESPGQNLSGHSKFSTPPNVHGDMSSQEPYAPPKFSSSPSLKGGSPGSQMHPKFSTPKIGGESPSFAPFTPPQNDAWIKCQVKTQRGDVISIRVEKKSFTTIEDFKKVIYSKVAFNNLFIKLPHSESFEEIESPETDSLNFLNSSSKVLLLLT</sequence>
<reference evidence="7 8" key="1">
    <citation type="submission" date="2017-04" db="EMBL/GenBank/DDBJ databases">
        <title>Draft genome of the yeast Clavispora lusitaniae type strain CBS 6936.</title>
        <authorList>
            <person name="Durrens P."/>
            <person name="Klopp C."/>
            <person name="Biteau N."/>
            <person name="Fitton-Ouhabi V."/>
            <person name="Dementhon K."/>
            <person name="Accoceberry I."/>
            <person name="Sherman D.J."/>
            <person name="Noel T."/>
        </authorList>
    </citation>
    <scope>NUCLEOTIDE SEQUENCE [LARGE SCALE GENOMIC DNA]</scope>
    <source>
        <strain evidence="7 8">CBS 6936</strain>
    </source>
</reference>
<dbReference type="SMART" id="SM00326">
    <property type="entry name" value="SH3"/>
    <property type="match status" value="1"/>
</dbReference>
<feature type="region of interest" description="Disordered" evidence="4">
    <location>
        <begin position="345"/>
        <end position="464"/>
    </location>
</feature>
<dbReference type="InterPro" id="IPR001683">
    <property type="entry name" value="PX_dom"/>
</dbReference>
<dbReference type="PANTHER" id="PTHR15706:SF2">
    <property type="entry name" value="SH3 AND PX DOMAIN-CONTAINING PROTEIN 2A"/>
    <property type="match status" value="1"/>
</dbReference>
<evidence type="ECO:0000256" key="1">
    <source>
        <dbReference type="ARBA" id="ARBA00022443"/>
    </source>
</evidence>
<dbReference type="PROSITE" id="PS50195">
    <property type="entry name" value="PX"/>
    <property type="match status" value="1"/>
</dbReference>
<dbReference type="GO" id="GO:0043332">
    <property type="term" value="C:mating projection tip"/>
    <property type="evidence" value="ECO:0007669"/>
    <property type="project" value="TreeGrafter"/>
</dbReference>
<evidence type="ECO:0000313" key="8">
    <source>
        <dbReference type="Proteomes" id="UP000195602"/>
    </source>
</evidence>
<dbReference type="GO" id="GO:0005737">
    <property type="term" value="C:cytoplasm"/>
    <property type="evidence" value="ECO:0007669"/>
    <property type="project" value="TreeGrafter"/>
</dbReference>
<dbReference type="Pfam" id="PF00018">
    <property type="entry name" value="SH3_1"/>
    <property type="match status" value="1"/>
</dbReference>
<keyword evidence="1 3" id="KW-0728">SH3 domain</keyword>
<dbReference type="PROSITE" id="PS50002">
    <property type="entry name" value="SH3"/>
    <property type="match status" value="1"/>
</dbReference>
<accession>A0AA91Q597</accession>
<evidence type="ECO:0008006" key="9">
    <source>
        <dbReference type="Google" id="ProtNLM"/>
    </source>
</evidence>
<dbReference type="SMART" id="SM00312">
    <property type="entry name" value="PX"/>
    <property type="match status" value="1"/>
</dbReference>
<name>A0AA91Q597_CLALS</name>
<evidence type="ECO:0000259" key="6">
    <source>
        <dbReference type="PROSITE" id="PS50195"/>
    </source>
</evidence>
<proteinExistence type="predicted"/>
<feature type="compositionally biased region" description="Polar residues" evidence="4">
    <location>
        <begin position="350"/>
        <end position="365"/>
    </location>
</feature>
<dbReference type="InterPro" id="IPR036871">
    <property type="entry name" value="PX_dom_sf"/>
</dbReference>
<dbReference type="EMBL" id="LYUB02000001">
    <property type="protein sequence ID" value="OVF11156.1"/>
    <property type="molecule type" value="Genomic_DNA"/>
</dbReference>
<protein>
    <recommendedName>
        <fullName evidence="9">Bud emergence protein</fullName>
    </recommendedName>
</protein>
<dbReference type="InterPro" id="IPR036028">
    <property type="entry name" value="SH3-like_dom_sf"/>
</dbReference>
<feature type="compositionally biased region" description="Low complexity" evidence="4">
    <location>
        <begin position="378"/>
        <end position="391"/>
    </location>
</feature>
<feature type="compositionally biased region" description="Low complexity" evidence="4">
    <location>
        <begin position="431"/>
        <end position="441"/>
    </location>
</feature>
<evidence type="ECO:0000259" key="5">
    <source>
        <dbReference type="PROSITE" id="PS50002"/>
    </source>
</evidence>
<evidence type="ECO:0000313" key="7">
    <source>
        <dbReference type="EMBL" id="OVF11156.1"/>
    </source>
</evidence>
<dbReference type="SUPFAM" id="SSF64268">
    <property type="entry name" value="PX domain"/>
    <property type="match status" value="1"/>
</dbReference>
<dbReference type="Pfam" id="PF00787">
    <property type="entry name" value="PX"/>
    <property type="match status" value="1"/>
</dbReference>
<evidence type="ECO:0000256" key="2">
    <source>
        <dbReference type="ARBA" id="ARBA00022737"/>
    </source>
</evidence>
<feature type="domain" description="SH3" evidence="5">
    <location>
        <begin position="31"/>
        <end position="93"/>
    </location>
</feature>
<dbReference type="InterPro" id="IPR051228">
    <property type="entry name" value="NADPH_Oxidase/PX-Domain"/>
</dbReference>
<comment type="caution">
    <text evidence="7">The sequence shown here is derived from an EMBL/GenBank/DDBJ whole genome shotgun (WGS) entry which is preliminary data.</text>
</comment>
<gene>
    <name evidence="7" type="ORF">A9F13_01g06237</name>
</gene>
<evidence type="ECO:0000256" key="4">
    <source>
        <dbReference type="SAM" id="MobiDB-lite"/>
    </source>
</evidence>
<dbReference type="GO" id="GO:0030674">
    <property type="term" value="F:protein-macromolecule adaptor activity"/>
    <property type="evidence" value="ECO:0007669"/>
    <property type="project" value="TreeGrafter"/>
</dbReference>
<dbReference type="InterPro" id="IPR035550">
    <property type="entry name" value="Bem1/Scd2_PX"/>
</dbReference>
<dbReference type="PANTHER" id="PTHR15706">
    <property type="entry name" value="SH3 MULTIPLE DOMAIN"/>
    <property type="match status" value="1"/>
</dbReference>
<dbReference type="InterPro" id="IPR001452">
    <property type="entry name" value="SH3_domain"/>
</dbReference>
<dbReference type="AlphaFoldDB" id="A0AA91Q597"/>
<feature type="domain" description="PX" evidence="6">
    <location>
        <begin position="136"/>
        <end position="261"/>
    </location>
</feature>
<dbReference type="SUPFAM" id="SSF50044">
    <property type="entry name" value="SH3-domain"/>
    <property type="match status" value="1"/>
</dbReference>
<dbReference type="GO" id="GO:0000747">
    <property type="term" value="P:conjugation with cellular fusion"/>
    <property type="evidence" value="ECO:0007669"/>
    <property type="project" value="TreeGrafter"/>
</dbReference>